<evidence type="ECO:0000256" key="3">
    <source>
        <dbReference type="ARBA" id="ARBA00023157"/>
    </source>
</evidence>
<evidence type="ECO:0000256" key="2">
    <source>
        <dbReference type="ARBA" id="ARBA00009576"/>
    </source>
</evidence>
<gene>
    <name evidence="5" type="ORF">PT974_04177</name>
</gene>
<dbReference type="Gene3D" id="3.20.120.10">
    <property type="entry name" value="Hydrophobin"/>
    <property type="match status" value="1"/>
</dbReference>
<dbReference type="Proteomes" id="UP001338125">
    <property type="component" value="Unassembled WGS sequence"/>
</dbReference>
<dbReference type="EMBL" id="JAVFKD010000004">
    <property type="protein sequence ID" value="KAK5995759.1"/>
    <property type="molecule type" value="Genomic_DNA"/>
</dbReference>
<dbReference type="PANTHER" id="PTHR42341">
    <property type="entry name" value="HYDROPHOBIN"/>
    <property type="match status" value="1"/>
</dbReference>
<sequence>MQFSTVAALLFSTFVAAYSSSYQPCESGLQSSPMCCATYVVGAASLDCGNVPETPFNAKHFQEICVSTGKQAVCCSIPVAGQALACKIPVGVQA</sequence>
<protein>
    <submittedName>
        <fullName evidence="5">Cryparin</fullName>
    </submittedName>
</protein>
<proteinExistence type="inferred from homology"/>
<dbReference type="CDD" id="cd23508">
    <property type="entry name" value="hydrophobin_II"/>
    <property type="match status" value="1"/>
</dbReference>
<reference evidence="5 6" key="1">
    <citation type="submission" date="2024-01" db="EMBL/GenBank/DDBJ databases">
        <title>Complete genome of Cladobotryum mycophilum ATHUM6906.</title>
        <authorList>
            <person name="Christinaki A.C."/>
            <person name="Myridakis A.I."/>
            <person name="Kouvelis V.N."/>
        </authorList>
    </citation>
    <scope>NUCLEOTIDE SEQUENCE [LARGE SCALE GENOMIC DNA]</scope>
    <source>
        <strain evidence="5 6">ATHUM6906</strain>
    </source>
</reference>
<dbReference type="Pfam" id="PF06766">
    <property type="entry name" value="Hydrophobin_2"/>
    <property type="match status" value="1"/>
</dbReference>
<comment type="subcellular location">
    <subcellularLocation>
        <location evidence="1">Cell envelope</location>
    </subcellularLocation>
</comment>
<dbReference type="InterPro" id="IPR036686">
    <property type="entry name" value="Class_II_Hydrophobin_sf"/>
</dbReference>
<dbReference type="PANTHER" id="PTHR42341:SF1">
    <property type="entry name" value="HYDROPHOBIN"/>
    <property type="match status" value="1"/>
</dbReference>
<dbReference type="SUPFAM" id="SSF101751">
    <property type="entry name" value="Hydrophobin II, HfbII"/>
    <property type="match status" value="1"/>
</dbReference>
<evidence type="ECO:0000313" key="5">
    <source>
        <dbReference type="EMBL" id="KAK5995759.1"/>
    </source>
</evidence>
<comment type="caution">
    <text evidence="5">The sequence shown here is derived from an EMBL/GenBank/DDBJ whole genome shotgun (WGS) entry which is preliminary data.</text>
</comment>
<feature type="chain" id="PRO_5046104777" evidence="4">
    <location>
        <begin position="20"/>
        <end position="94"/>
    </location>
</feature>
<comment type="similarity">
    <text evidence="2">Belongs to the cerato-ulmin hydrophobin family.</text>
</comment>
<name>A0ABR0SUE1_9HYPO</name>
<keyword evidence="4" id="KW-0732">Signal</keyword>
<evidence type="ECO:0000313" key="6">
    <source>
        <dbReference type="Proteomes" id="UP001338125"/>
    </source>
</evidence>
<accession>A0ABR0SUE1</accession>
<organism evidence="5 6">
    <name type="scientific">Cladobotryum mycophilum</name>
    <dbReference type="NCBI Taxonomy" id="491253"/>
    <lineage>
        <taxon>Eukaryota</taxon>
        <taxon>Fungi</taxon>
        <taxon>Dikarya</taxon>
        <taxon>Ascomycota</taxon>
        <taxon>Pezizomycotina</taxon>
        <taxon>Sordariomycetes</taxon>
        <taxon>Hypocreomycetidae</taxon>
        <taxon>Hypocreales</taxon>
        <taxon>Hypocreaceae</taxon>
        <taxon>Cladobotryum</taxon>
    </lineage>
</organism>
<keyword evidence="3" id="KW-1015">Disulfide bond</keyword>
<dbReference type="InterPro" id="IPR010636">
    <property type="entry name" value="Class_II_hydrophobin"/>
</dbReference>
<evidence type="ECO:0000256" key="1">
    <source>
        <dbReference type="ARBA" id="ARBA00004196"/>
    </source>
</evidence>
<evidence type="ECO:0000256" key="4">
    <source>
        <dbReference type="SAM" id="SignalP"/>
    </source>
</evidence>
<keyword evidence="6" id="KW-1185">Reference proteome</keyword>
<feature type="signal peptide" evidence="4">
    <location>
        <begin position="1"/>
        <end position="19"/>
    </location>
</feature>